<evidence type="ECO:0000256" key="1">
    <source>
        <dbReference type="ARBA" id="ARBA00022448"/>
    </source>
</evidence>
<protein>
    <recommendedName>
        <fullName evidence="8">Na(+)-translocating NADH-quinone reductase subunit A</fullName>
        <shortName evidence="8">Na(+)-NQR subunit A</shortName>
        <shortName evidence="8">Na(+)-translocating NQR subunit A</shortName>
        <ecNumber evidence="8">7.2.1.1</ecNumber>
    </recommendedName>
    <alternativeName>
        <fullName evidence="8">NQR complex subunit A</fullName>
    </alternativeName>
    <alternativeName>
        <fullName evidence="8">NQR-1 subunit A</fullName>
    </alternativeName>
</protein>
<dbReference type="PANTHER" id="PTHR37839:SF1">
    <property type="entry name" value="NA(+)-TRANSLOCATING NADH-QUINONE REDUCTASE SUBUNIT A"/>
    <property type="match status" value="1"/>
</dbReference>
<dbReference type="STRING" id="37625.SAMN05660420_02263"/>
<evidence type="ECO:0000256" key="3">
    <source>
        <dbReference type="ARBA" id="ARBA00023027"/>
    </source>
</evidence>
<dbReference type="InterPro" id="IPR008703">
    <property type="entry name" value="NqrA"/>
</dbReference>
<proteinExistence type="inferred from homology"/>
<accession>A0A1H4BKV9</accession>
<feature type="domain" description="Na(+)-translocating NADH-quinone reductase subunit A C-terminal" evidence="10">
    <location>
        <begin position="264"/>
        <end position="312"/>
    </location>
</feature>
<dbReference type="PANTHER" id="PTHR37839">
    <property type="entry name" value="NA(+)-TRANSLOCATING NADH-QUINONE REDUCTASE SUBUNIT A"/>
    <property type="match status" value="1"/>
</dbReference>
<feature type="domain" description="NqrA second alpha/beta" evidence="11">
    <location>
        <begin position="118"/>
        <end position="259"/>
    </location>
</feature>
<evidence type="ECO:0000256" key="8">
    <source>
        <dbReference type="HAMAP-Rule" id="MF_00425"/>
    </source>
</evidence>
<keyword evidence="3 8" id="KW-0520">NAD</keyword>
<keyword evidence="2 8" id="KW-1278">Translocase</keyword>
<comment type="function">
    <text evidence="8">NQR complex catalyzes the reduction of ubiquinone-1 to ubiquinol by two successive reactions, coupled with the transport of Na(+) ions from the cytoplasm to the periplasm. NqrA to NqrE are probably involved in the second step, the conversion of ubisemiquinone to ubiquinol.</text>
</comment>
<dbReference type="NCBIfam" id="TIGR01936">
    <property type="entry name" value="nqrA"/>
    <property type="match status" value="1"/>
</dbReference>
<dbReference type="EC" id="7.2.1.1" evidence="8"/>
<evidence type="ECO:0000259" key="9">
    <source>
        <dbReference type="Pfam" id="PF05896"/>
    </source>
</evidence>
<sequence length="449" mass="49650">MKTFAFKKGLDVPVTGEPRQVVEETRPVDRVALSGDDYIGMKPTMEVAEGERVKTGQLLFVDKKTKGIRYTSPATGTVLSINRGAKRKFESVVIEIEEDDYISFLNPQEKSTENYASGEIRSILQESGVWNAFRTRPFGKVPDLASSPASLFITAMESRPLSPDPDVIIACYKKEFSTGLTILDQMHDQPTYLCLRAGSSVDLQLPPGIEVAQFSGPHPAGLPSTHIHMIDQASETRVVWHLDYQDVIAIGHLFQTGHLLTEKIIALGGPAVKNPRLIKTRIGANIDEICRDELVTTPVRIISGSILDGREVDGYHRYLGRYHHQIAVLHEGSSRGLFSWVSLGGRRFSMLPVFSSALHKARKFAMNTALWGGKRVIFPVDSYDKVMPLDIIPLAILKSIAVGDTEKARNLGALELIEEDLALLSFVCPGKSEFGPMLRRVLTEIELEG</sequence>
<gene>
    <name evidence="8" type="primary">nqrA</name>
    <name evidence="12" type="ORF">SAMN05660420_02263</name>
</gene>
<comment type="catalytic activity">
    <reaction evidence="8">
        <text>a ubiquinone + n Na(+)(in) + NADH + H(+) = a ubiquinol + n Na(+)(out) + NAD(+)</text>
        <dbReference type="Rhea" id="RHEA:47748"/>
        <dbReference type="Rhea" id="RHEA-COMP:9565"/>
        <dbReference type="Rhea" id="RHEA-COMP:9566"/>
        <dbReference type="ChEBI" id="CHEBI:15378"/>
        <dbReference type="ChEBI" id="CHEBI:16389"/>
        <dbReference type="ChEBI" id="CHEBI:17976"/>
        <dbReference type="ChEBI" id="CHEBI:29101"/>
        <dbReference type="ChEBI" id="CHEBI:57540"/>
        <dbReference type="ChEBI" id="CHEBI:57945"/>
        <dbReference type="EC" id="7.2.1.1"/>
    </reaction>
</comment>
<evidence type="ECO:0000256" key="6">
    <source>
        <dbReference type="ARBA" id="ARBA00023075"/>
    </source>
</evidence>
<dbReference type="InterPro" id="IPR056147">
    <property type="entry name" value="NQRA_N"/>
</dbReference>
<keyword evidence="1 8" id="KW-0813">Transport</keyword>
<reference evidence="12 13" key="1">
    <citation type="submission" date="2016-10" db="EMBL/GenBank/DDBJ databases">
        <authorList>
            <person name="de Groot N.N."/>
        </authorList>
    </citation>
    <scope>NUCLEOTIDE SEQUENCE [LARGE SCALE GENOMIC DNA]</scope>
    <source>
        <strain evidence="12 13">DSM 7343</strain>
    </source>
</reference>
<evidence type="ECO:0000256" key="7">
    <source>
        <dbReference type="ARBA" id="ARBA00023201"/>
    </source>
</evidence>
<dbReference type="InterPro" id="IPR056148">
    <property type="entry name" value="NQRA_2nd"/>
</dbReference>
<dbReference type="GO" id="GO:0006814">
    <property type="term" value="P:sodium ion transport"/>
    <property type="evidence" value="ECO:0007669"/>
    <property type="project" value="UniProtKB-UniRule"/>
</dbReference>
<comment type="similarity">
    <text evidence="8">Belongs to the NqrA family.</text>
</comment>
<dbReference type="InterPro" id="IPR022615">
    <property type="entry name" value="NqrA_C_domain"/>
</dbReference>
<keyword evidence="4 8" id="KW-0915">Sodium</keyword>
<dbReference type="Proteomes" id="UP000199409">
    <property type="component" value="Unassembled WGS sequence"/>
</dbReference>
<organism evidence="12 13">
    <name type="scientific">Desulfuromusa kysingii</name>
    <dbReference type="NCBI Taxonomy" id="37625"/>
    <lineage>
        <taxon>Bacteria</taxon>
        <taxon>Pseudomonadati</taxon>
        <taxon>Thermodesulfobacteriota</taxon>
        <taxon>Desulfuromonadia</taxon>
        <taxon>Desulfuromonadales</taxon>
        <taxon>Geopsychrobacteraceae</taxon>
        <taxon>Desulfuromusa</taxon>
    </lineage>
</organism>
<dbReference type="OrthoDB" id="9774536at2"/>
<dbReference type="AlphaFoldDB" id="A0A1H4BKV9"/>
<dbReference type="NCBIfam" id="NF003759">
    <property type="entry name" value="PRK05352.1-2"/>
    <property type="match status" value="1"/>
</dbReference>
<evidence type="ECO:0000256" key="4">
    <source>
        <dbReference type="ARBA" id="ARBA00023053"/>
    </source>
</evidence>
<dbReference type="GO" id="GO:0016655">
    <property type="term" value="F:oxidoreductase activity, acting on NAD(P)H, quinone or similar compound as acceptor"/>
    <property type="evidence" value="ECO:0007669"/>
    <property type="project" value="UniProtKB-UniRule"/>
</dbReference>
<dbReference type="EMBL" id="FNQN01000006">
    <property type="protein sequence ID" value="SEA48825.1"/>
    <property type="molecule type" value="Genomic_DNA"/>
</dbReference>
<keyword evidence="13" id="KW-1185">Reference proteome</keyword>
<dbReference type="RefSeq" id="WP_092348369.1">
    <property type="nucleotide sequence ID" value="NZ_FNQN01000006.1"/>
</dbReference>
<evidence type="ECO:0000259" key="10">
    <source>
        <dbReference type="Pfam" id="PF11973"/>
    </source>
</evidence>
<dbReference type="Pfam" id="PF11973">
    <property type="entry name" value="NQRA_SLBB"/>
    <property type="match status" value="1"/>
</dbReference>
<evidence type="ECO:0000313" key="12">
    <source>
        <dbReference type="EMBL" id="SEA48825.1"/>
    </source>
</evidence>
<keyword evidence="6 8" id="KW-0830">Ubiquinone</keyword>
<keyword evidence="7 8" id="KW-0739">Sodium transport</keyword>
<name>A0A1H4BKV9_9BACT</name>
<keyword evidence="5 8" id="KW-0406">Ion transport</keyword>
<evidence type="ECO:0000313" key="13">
    <source>
        <dbReference type="Proteomes" id="UP000199409"/>
    </source>
</evidence>
<comment type="subunit">
    <text evidence="8">Composed of six subunits; NqrA, NqrB, NqrC, NqrD, NqrE and NqrF.</text>
</comment>
<evidence type="ECO:0000256" key="5">
    <source>
        <dbReference type="ARBA" id="ARBA00023065"/>
    </source>
</evidence>
<dbReference type="HAMAP" id="MF_00425">
    <property type="entry name" value="NqrA"/>
    <property type="match status" value="1"/>
</dbReference>
<evidence type="ECO:0000259" key="11">
    <source>
        <dbReference type="Pfam" id="PF24836"/>
    </source>
</evidence>
<dbReference type="Pfam" id="PF24836">
    <property type="entry name" value="NQRA_2nd"/>
    <property type="match status" value="1"/>
</dbReference>
<feature type="domain" description="NqrA N-terminal barrel-sandwich hybrid" evidence="9">
    <location>
        <begin position="6"/>
        <end position="97"/>
    </location>
</feature>
<evidence type="ECO:0000256" key="2">
    <source>
        <dbReference type="ARBA" id="ARBA00022967"/>
    </source>
</evidence>
<dbReference type="Pfam" id="PF05896">
    <property type="entry name" value="NQRA_N"/>
    <property type="match status" value="1"/>
</dbReference>